<dbReference type="Gene3D" id="3.30.420.10">
    <property type="entry name" value="Ribonuclease H-like superfamily/Ribonuclease H"/>
    <property type="match status" value="1"/>
</dbReference>
<dbReference type="OrthoDB" id="1164111at2759"/>
<dbReference type="GO" id="GO:0046872">
    <property type="term" value="F:metal ion binding"/>
    <property type="evidence" value="ECO:0007669"/>
    <property type="project" value="UniProtKB-KW"/>
</dbReference>
<comment type="subcellular location">
    <subcellularLocation>
        <location evidence="3">Cytoplasm</location>
    </subcellularLocation>
    <subcellularLocation>
        <location evidence="2">Nucleus</location>
    </subcellularLocation>
</comment>
<protein>
    <recommendedName>
        <fullName evidence="5">poly(A)-specific ribonuclease</fullName>
        <ecNumber evidence="5">3.1.13.4</ecNumber>
    </recommendedName>
</protein>
<proteinExistence type="inferred from homology"/>
<dbReference type="Proteomes" id="UP000799439">
    <property type="component" value="Unassembled WGS sequence"/>
</dbReference>
<evidence type="ECO:0000256" key="14">
    <source>
        <dbReference type="ARBA" id="ARBA00023242"/>
    </source>
</evidence>
<dbReference type="EMBL" id="ML996081">
    <property type="protein sequence ID" value="KAF2157914.1"/>
    <property type="molecule type" value="Genomic_DNA"/>
</dbReference>
<evidence type="ECO:0000256" key="13">
    <source>
        <dbReference type="ARBA" id="ARBA00023163"/>
    </source>
</evidence>
<keyword evidence="13" id="KW-0804">Transcription</keyword>
<evidence type="ECO:0000256" key="9">
    <source>
        <dbReference type="ARBA" id="ARBA00022801"/>
    </source>
</evidence>
<evidence type="ECO:0000256" key="4">
    <source>
        <dbReference type="ARBA" id="ARBA00008372"/>
    </source>
</evidence>
<keyword evidence="11" id="KW-0694">RNA-binding</keyword>
<accession>A0A9P4JAC5</accession>
<evidence type="ECO:0000256" key="1">
    <source>
        <dbReference type="ARBA" id="ARBA00001663"/>
    </source>
</evidence>
<keyword evidence="6" id="KW-0963">Cytoplasm</keyword>
<evidence type="ECO:0000256" key="5">
    <source>
        <dbReference type="ARBA" id="ARBA00012161"/>
    </source>
</evidence>
<dbReference type="GO" id="GO:0003723">
    <property type="term" value="F:RNA binding"/>
    <property type="evidence" value="ECO:0007669"/>
    <property type="project" value="UniProtKB-KW"/>
</dbReference>
<name>A0A9P4JAC5_9PEZI</name>
<keyword evidence="17" id="KW-1185">Reference proteome</keyword>
<dbReference type="SUPFAM" id="SSF53098">
    <property type="entry name" value="Ribonuclease H-like"/>
    <property type="match status" value="1"/>
</dbReference>
<evidence type="ECO:0000313" key="17">
    <source>
        <dbReference type="Proteomes" id="UP000799439"/>
    </source>
</evidence>
<feature type="region of interest" description="Disordered" evidence="15">
    <location>
        <begin position="1"/>
        <end position="42"/>
    </location>
</feature>
<dbReference type="GO" id="GO:0030014">
    <property type="term" value="C:CCR4-NOT complex"/>
    <property type="evidence" value="ECO:0007669"/>
    <property type="project" value="InterPro"/>
</dbReference>
<evidence type="ECO:0000256" key="2">
    <source>
        <dbReference type="ARBA" id="ARBA00004123"/>
    </source>
</evidence>
<gene>
    <name evidence="16" type="ORF">K461DRAFT_326090</name>
</gene>
<dbReference type="AlphaFoldDB" id="A0A9P4JAC5"/>
<evidence type="ECO:0000256" key="8">
    <source>
        <dbReference type="ARBA" id="ARBA00022723"/>
    </source>
</evidence>
<sequence length="507" mass="54986">MPPTVGRMPGHQSNPSNPYAHLNPAPNLPHYQQLHNIPPAAGGHSSFGSVHFPGGVSPFSPVAGGMVGLQGGYGSTGLGSGSGLASEEAYRGFARGAALQQQQAQHAEAAQLGMKTGMAGRIREVWANNLEQEMVILRQLIQKYPYVSMDAEFPGIVARPIGNFESKASYHYQTLRCNVDLLKPIQLGITLWSPEGELPPSQPDRSVITKMPYQNNLMICPCTWSFNFQFSLDEDMYAEGSIDMLKAAGLDFNRHQNMGIDPNAFGAALMTSGLAFMDDVNWLSFHSGYDFGYLVKLLTNAPLPNDETEFRDLVKVFFPKLWDIKFLLRHAQRTMASQNRLTATASTIINTLGQKSGLADLAHELSCQRVGTPHTGSSDSWLTGQVFWAMRSKIFDGHIPDELADQIYGLHGVGPPASAAVRDEFLHNQGHQTPQTNGATLAFHSGHTPSGHQGIAGTPGPGQYSHNLGHGAFGNFIYWFSGGELPANQYEGLGLPCPSMQGQLETP</sequence>
<organism evidence="16 17">
    <name type="scientific">Myriangium duriaei CBS 260.36</name>
    <dbReference type="NCBI Taxonomy" id="1168546"/>
    <lineage>
        <taxon>Eukaryota</taxon>
        <taxon>Fungi</taxon>
        <taxon>Dikarya</taxon>
        <taxon>Ascomycota</taxon>
        <taxon>Pezizomycotina</taxon>
        <taxon>Dothideomycetes</taxon>
        <taxon>Dothideomycetidae</taxon>
        <taxon>Myriangiales</taxon>
        <taxon>Myriangiaceae</taxon>
        <taxon>Myriangium</taxon>
    </lineage>
</organism>
<dbReference type="InterPro" id="IPR039637">
    <property type="entry name" value="CNOT7/CNOT8/Pop2"/>
</dbReference>
<dbReference type="GO" id="GO:0005634">
    <property type="term" value="C:nucleus"/>
    <property type="evidence" value="ECO:0007669"/>
    <property type="project" value="UniProtKB-SubCell"/>
</dbReference>
<keyword evidence="12" id="KW-0805">Transcription regulation</keyword>
<evidence type="ECO:0000256" key="7">
    <source>
        <dbReference type="ARBA" id="ARBA00022722"/>
    </source>
</evidence>
<comment type="similarity">
    <text evidence="4">Belongs to the CAF1 family.</text>
</comment>
<evidence type="ECO:0000256" key="10">
    <source>
        <dbReference type="ARBA" id="ARBA00022839"/>
    </source>
</evidence>
<evidence type="ECO:0000256" key="11">
    <source>
        <dbReference type="ARBA" id="ARBA00022884"/>
    </source>
</evidence>
<evidence type="ECO:0000256" key="3">
    <source>
        <dbReference type="ARBA" id="ARBA00004496"/>
    </source>
</evidence>
<evidence type="ECO:0000256" key="6">
    <source>
        <dbReference type="ARBA" id="ARBA00022490"/>
    </source>
</evidence>
<dbReference type="EC" id="3.1.13.4" evidence="5"/>
<reference evidence="16" key="1">
    <citation type="journal article" date="2020" name="Stud. Mycol.">
        <title>101 Dothideomycetes genomes: a test case for predicting lifestyles and emergence of pathogens.</title>
        <authorList>
            <person name="Haridas S."/>
            <person name="Albert R."/>
            <person name="Binder M."/>
            <person name="Bloem J."/>
            <person name="Labutti K."/>
            <person name="Salamov A."/>
            <person name="Andreopoulos B."/>
            <person name="Baker S."/>
            <person name="Barry K."/>
            <person name="Bills G."/>
            <person name="Bluhm B."/>
            <person name="Cannon C."/>
            <person name="Castanera R."/>
            <person name="Culley D."/>
            <person name="Daum C."/>
            <person name="Ezra D."/>
            <person name="Gonzalez J."/>
            <person name="Henrissat B."/>
            <person name="Kuo A."/>
            <person name="Liang C."/>
            <person name="Lipzen A."/>
            <person name="Lutzoni F."/>
            <person name="Magnuson J."/>
            <person name="Mondo S."/>
            <person name="Nolan M."/>
            <person name="Ohm R."/>
            <person name="Pangilinan J."/>
            <person name="Park H.-J."/>
            <person name="Ramirez L."/>
            <person name="Alfaro M."/>
            <person name="Sun H."/>
            <person name="Tritt A."/>
            <person name="Yoshinaga Y."/>
            <person name="Zwiers L.-H."/>
            <person name="Turgeon B."/>
            <person name="Goodwin S."/>
            <person name="Spatafora J."/>
            <person name="Crous P."/>
            <person name="Grigoriev I."/>
        </authorList>
    </citation>
    <scope>NUCLEOTIDE SEQUENCE</scope>
    <source>
        <strain evidence="16">CBS 260.36</strain>
    </source>
</reference>
<dbReference type="InterPro" id="IPR012337">
    <property type="entry name" value="RNaseH-like_sf"/>
</dbReference>
<dbReference type="PANTHER" id="PTHR10797">
    <property type="entry name" value="CCR4-NOT TRANSCRIPTION COMPLEX SUBUNIT"/>
    <property type="match status" value="1"/>
</dbReference>
<dbReference type="InterPro" id="IPR006941">
    <property type="entry name" value="RNase_CAF1"/>
</dbReference>
<keyword evidence="8" id="KW-0479">Metal-binding</keyword>
<dbReference type="InterPro" id="IPR036397">
    <property type="entry name" value="RNaseH_sf"/>
</dbReference>
<keyword evidence="10" id="KW-0269">Exonuclease</keyword>
<comment type="catalytic activity">
    <reaction evidence="1">
        <text>Exonucleolytic cleavage of poly(A) to 5'-AMP.</text>
        <dbReference type="EC" id="3.1.13.4"/>
    </reaction>
</comment>
<dbReference type="Pfam" id="PF04857">
    <property type="entry name" value="CAF1"/>
    <property type="match status" value="2"/>
</dbReference>
<evidence type="ECO:0000256" key="12">
    <source>
        <dbReference type="ARBA" id="ARBA00023015"/>
    </source>
</evidence>
<evidence type="ECO:0000256" key="15">
    <source>
        <dbReference type="SAM" id="MobiDB-lite"/>
    </source>
</evidence>
<keyword evidence="7" id="KW-0540">Nuclease</keyword>
<dbReference type="GO" id="GO:0004535">
    <property type="term" value="F:poly(A)-specific ribonuclease activity"/>
    <property type="evidence" value="ECO:0007669"/>
    <property type="project" value="UniProtKB-EC"/>
</dbReference>
<dbReference type="GO" id="GO:0005737">
    <property type="term" value="C:cytoplasm"/>
    <property type="evidence" value="ECO:0007669"/>
    <property type="project" value="UniProtKB-SubCell"/>
</dbReference>
<keyword evidence="9" id="KW-0378">Hydrolase</keyword>
<comment type="caution">
    <text evidence="16">The sequence shown here is derived from an EMBL/GenBank/DDBJ whole genome shotgun (WGS) entry which is preliminary data.</text>
</comment>
<keyword evidence="14" id="KW-0539">Nucleus</keyword>
<evidence type="ECO:0000313" key="16">
    <source>
        <dbReference type="EMBL" id="KAF2157914.1"/>
    </source>
</evidence>